<gene>
    <name evidence="5" type="ORF">N656DRAFT_712071</name>
</gene>
<evidence type="ECO:0000259" key="4">
    <source>
        <dbReference type="PROSITE" id="PS51186"/>
    </source>
</evidence>
<sequence>MMRRSHKKSRRGCLECKRRHIKCDETRPQCMNCITGERDCQYSTPWEPPRESLSDYSASPQTPSPGPSFTPAPAPGPAPAPAPAPALAVFPDVYVTPAVDDLHSGVNMAHMEVFHHYMTDNAGIYPLFDGSLKQIITSTALRQPLVMHSVLALSAYHLSVVRRDQQAFYQNLAMQLQTRALSLFNSIDLGSLGDSVEKRIPIFIFSCILGFLGLCDMLSHRDGDFPAAFARFQGYLRLHRGIYTVMQGHWDQLRRTELGIIFDDLVPQRYQMDVEGHDCDDIRGRIESSSLDTEELEGARKAINTLQWVFDARPSPKSRAYALCDWAVLVPAPFAAMLETGRPEALAILAYYFLALHLCRDMWLIGDSGQFLLTLLVDHFRGGPWEAWVETPYRMLKDSLERDALKNQILADRRLVPALDTPAIPMARKFAVTRPREADAARIAEIHLAAMDSNPLLHAQFPSPDSLSVLQAFLKAHTAAQLRDAASGILVAEDPETGLIAGFAKWDSPSHPEPKLESGDLRYLKGCRREFLEEYAALAAEAEKRLFGDQPCYRLSFICIDPAYQGQGAGSLLTRAVLELAEADELPVYLESTEVAVPMYEKLGFRTIDAFEMRIPGHGPAGREVIYREQCMVWYPPSTRKYAGIPNDTLARVGSE</sequence>
<feature type="region of interest" description="Disordered" evidence="2">
    <location>
        <begin position="44"/>
        <end position="81"/>
    </location>
</feature>
<dbReference type="GO" id="GO:0016747">
    <property type="term" value="F:acyltransferase activity, transferring groups other than amino-acyl groups"/>
    <property type="evidence" value="ECO:0007669"/>
    <property type="project" value="InterPro"/>
</dbReference>
<accession>A0AAN6TBJ8</accession>
<evidence type="ECO:0000313" key="6">
    <source>
        <dbReference type="Proteomes" id="UP001302812"/>
    </source>
</evidence>
<evidence type="ECO:0008006" key="7">
    <source>
        <dbReference type="Google" id="ProtNLM"/>
    </source>
</evidence>
<comment type="caution">
    <text evidence="5">The sequence shown here is derived from an EMBL/GenBank/DDBJ whole genome shotgun (WGS) entry which is preliminary data.</text>
</comment>
<name>A0AAN6TBJ8_9PEZI</name>
<dbReference type="InterPro" id="IPR016181">
    <property type="entry name" value="Acyl_CoA_acyltransferase"/>
</dbReference>
<dbReference type="InterPro" id="IPR001138">
    <property type="entry name" value="Zn2Cys6_DnaBD"/>
</dbReference>
<organism evidence="5 6">
    <name type="scientific">Canariomyces notabilis</name>
    <dbReference type="NCBI Taxonomy" id="2074819"/>
    <lineage>
        <taxon>Eukaryota</taxon>
        <taxon>Fungi</taxon>
        <taxon>Dikarya</taxon>
        <taxon>Ascomycota</taxon>
        <taxon>Pezizomycotina</taxon>
        <taxon>Sordariomycetes</taxon>
        <taxon>Sordariomycetidae</taxon>
        <taxon>Sordariales</taxon>
        <taxon>Chaetomiaceae</taxon>
        <taxon>Canariomyces</taxon>
    </lineage>
</organism>
<dbReference type="SUPFAM" id="SSF55729">
    <property type="entry name" value="Acyl-CoA N-acyltransferases (Nat)"/>
    <property type="match status" value="1"/>
</dbReference>
<proteinExistence type="predicted"/>
<keyword evidence="6" id="KW-1185">Reference proteome</keyword>
<feature type="domain" description="N-acetyltransferase" evidence="4">
    <location>
        <begin position="489"/>
        <end position="629"/>
    </location>
</feature>
<dbReference type="InterPro" id="IPR021858">
    <property type="entry name" value="Fun_TF"/>
</dbReference>
<dbReference type="Gene3D" id="3.40.630.30">
    <property type="match status" value="1"/>
</dbReference>
<dbReference type="GeneID" id="89935912"/>
<evidence type="ECO:0000256" key="1">
    <source>
        <dbReference type="ARBA" id="ARBA00023242"/>
    </source>
</evidence>
<dbReference type="Pfam" id="PF00172">
    <property type="entry name" value="Zn_clus"/>
    <property type="match status" value="1"/>
</dbReference>
<reference evidence="5" key="2">
    <citation type="submission" date="2023-05" db="EMBL/GenBank/DDBJ databases">
        <authorList>
            <consortium name="Lawrence Berkeley National Laboratory"/>
            <person name="Steindorff A."/>
            <person name="Hensen N."/>
            <person name="Bonometti L."/>
            <person name="Westerberg I."/>
            <person name="Brannstrom I.O."/>
            <person name="Guillou S."/>
            <person name="Cros-Aarteil S."/>
            <person name="Calhoun S."/>
            <person name="Haridas S."/>
            <person name="Kuo A."/>
            <person name="Mondo S."/>
            <person name="Pangilinan J."/>
            <person name="Riley R."/>
            <person name="Labutti K."/>
            <person name="Andreopoulos B."/>
            <person name="Lipzen A."/>
            <person name="Chen C."/>
            <person name="Yanf M."/>
            <person name="Daum C."/>
            <person name="Ng V."/>
            <person name="Clum A."/>
            <person name="Ohm R."/>
            <person name="Martin F."/>
            <person name="Silar P."/>
            <person name="Natvig D."/>
            <person name="Lalanne C."/>
            <person name="Gautier V."/>
            <person name="Ament-Velasquez S.L."/>
            <person name="Kruys A."/>
            <person name="Hutchinson M.I."/>
            <person name="Powell A.J."/>
            <person name="Barry K."/>
            <person name="Miller A.N."/>
            <person name="Grigoriev I.V."/>
            <person name="Debuchy R."/>
            <person name="Gladieux P."/>
            <person name="Thoren M.H."/>
            <person name="Johannesson H."/>
        </authorList>
    </citation>
    <scope>NUCLEOTIDE SEQUENCE</scope>
    <source>
        <strain evidence="5">CBS 508.74</strain>
    </source>
</reference>
<keyword evidence="1" id="KW-0539">Nucleus</keyword>
<dbReference type="Proteomes" id="UP001302812">
    <property type="component" value="Unassembled WGS sequence"/>
</dbReference>
<dbReference type="SMART" id="SM00066">
    <property type="entry name" value="GAL4"/>
    <property type="match status" value="1"/>
</dbReference>
<evidence type="ECO:0000256" key="2">
    <source>
        <dbReference type="SAM" id="MobiDB-lite"/>
    </source>
</evidence>
<evidence type="ECO:0000313" key="5">
    <source>
        <dbReference type="EMBL" id="KAK4111347.1"/>
    </source>
</evidence>
<dbReference type="InterPro" id="IPR053157">
    <property type="entry name" value="Sterol_Uptake_Regulator"/>
</dbReference>
<dbReference type="EMBL" id="MU853346">
    <property type="protein sequence ID" value="KAK4111347.1"/>
    <property type="molecule type" value="Genomic_DNA"/>
</dbReference>
<feature type="compositionally biased region" description="Pro residues" evidence="2">
    <location>
        <begin position="62"/>
        <end position="81"/>
    </location>
</feature>
<dbReference type="SUPFAM" id="SSF57701">
    <property type="entry name" value="Zn2/Cys6 DNA-binding domain"/>
    <property type="match status" value="1"/>
</dbReference>
<dbReference type="Gene3D" id="4.10.240.10">
    <property type="entry name" value="Zn(2)-C6 fungal-type DNA-binding domain"/>
    <property type="match status" value="1"/>
</dbReference>
<reference evidence="5" key="1">
    <citation type="journal article" date="2023" name="Mol. Phylogenet. Evol.">
        <title>Genome-scale phylogeny and comparative genomics of the fungal order Sordariales.</title>
        <authorList>
            <person name="Hensen N."/>
            <person name="Bonometti L."/>
            <person name="Westerberg I."/>
            <person name="Brannstrom I.O."/>
            <person name="Guillou S."/>
            <person name="Cros-Aarteil S."/>
            <person name="Calhoun S."/>
            <person name="Haridas S."/>
            <person name="Kuo A."/>
            <person name="Mondo S."/>
            <person name="Pangilinan J."/>
            <person name="Riley R."/>
            <person name="LaButti K."/>
            <person name="Andreopoulos B."/>
            <person name="Lipzen A."/>
            <person name="Chen C."/>
            <person name="Yan M."/>
            <person name="Daum C."/>
            <person name="Ng V."/>
            <person name="Clum A."/>
            <person name="Steindorff A."/>
            <person name="Ohm R.A."/>
            <person name="Martin F."/>
            <person name="Silar P."/>
            <person name="Natvig D.O."/>
            <person name="Lalanne C."/>
            <person name="Gautier V."/>
            <person name="Ament-Velasquez S.L."/>
            <person name="Kruys A."/>
            <person name="Hutchinson M.I."/>
            <person name="Powell A.J."/>
            <person name="Barry K."/>
            <person name="Miller A.N."/>
            <person name="Grigoriev I.V."/>
            <person name="Debuchy R."/>
            <person name="Gladieux P."/>
            <person name="Hiltunen Thoren M."/>
            <person name="Johannesson H."/>
        </authorList>
    </citation>
    <scope>NUCLEOTIDE SEQUENCE</scope>
    <source>
        <strain evidence="5">CBS 508.74</strain>
    </source>
</reference>
<dbReference type="RefSeq" id="XP_064668917.1">
    <property type="nucleotide sequence ID" value="XM_064811787.1"/>
</dbReference>
<evidence type="ECO:0000259" key="3">
    <source>
        <dbReference type="PROSITE" id="PS50048"/>
    </source>
</evidence>
<dbReference type="PANTHER" id="PTHR47784:SF4">
    <property type="entry name" value="ZN(II)2CYS6 TRANSCRIPTION FACTOR (EUROFUNG)"/>
    <property type="match status" value="1"/>
</dbReference>
<dbReference type="AlphaFoldDB" id="A0AAN6TBJ8"/>
<dbReference type="PROSITE" id="PS00463">
    <property type="entry name" value="ZN2_CY6_FUNGAL_1"/>
    <property type="match status" value="1"/>
</dbReference>
<dbReference type="GO" id="GO:0008270">
    <property type="term" value="F:zinc ion binding"/>
    <property type="evidence" value="ECO:0007669"/>
    <property type="project" value="InterPro"/>
</dbReference>
<dbReference type="CDD" id="cd00067">
    <property type="entry name" value="GAL4"/>
    <property type="match status" value="1"/>
</dbReference>
<feature type="domain" description="Zn(2)-C6 fungal-type" evidence="3">
    <location>
        <begin position="12"/>
        <end position="42"/>
    </location>
</feature>
<dbReference type="PROSITE" id="PS51186">
    <property type="entry name" value="GNAT"/>
    <property type="match status" value="1"/>
</dbReference>
<protein>
    <recommendedName>
        <fullName evidence="7">Zn(2)-C6 fungal-type domain-containing protein</fullName>
    </recommendedName>
</protein>
<dbReference type="Pfam" id="PF13673">
    <property type="entry name" value="Acetyltransf_10"/>
    <property type="match status" value="1"/>
</dbReference>
<dbReference type="GO" id="GO:0001228">
    <property type="term" value="F:DNA-binding transcription activator activity, RNA polymerase II-specific"/>
    <property type="evidence" value="ECO:0007669"/>
    <property type="project" value="TreeGrafter"/>
</dbReference>
<dbReference type="PANTHER" id="PTHR47784">
    <property type="entry name" value="STEROL UPTAKE CONTROL PROTEIN 2"/>
    <property type="match status" value="1"/>
</dbReference>
<dbReference type="PROSITE" id="PS50048">
    <property type="entry name" value="ZN2_CY6_FUNGAL_2"/>
    <property type="match status" value="1"/>
</dbReference>
<dbReference type="InterPro" id="IPR000182">
    <property type="entry name" value="GNAT_dom"/>
</dbReference>
<dbReference type="CDD" id="cd04301">
    <property type="entry name" value="NAT_SF"/>
    <property type="match status" value="1"/>
</dbReference>
<dbReference type="Pfam" id="PF11951">
    <property type="entry name" value="Fungal_trans_2"/>
    <property type="match status" value="1"/>
</dbReference>
<dbReference type="InterPro" id="IPR036864">
    <property type="entry name" value="Zn2-C6_fun-type_DNA-bd_sf"/>
</dbReference>